<name>A0A1E4T3C7_9ASCO</name>
<accession>A0A1E4T3C7</accession>
<protein>
    <submittedName>
        <fullName evidence="1">Uncharacterized protein</fullName>
    </submittedName>
</protein>
<sequence length="151" mass="18172">MMGISERFWILQHSVTAFDYSTYRRETAKEMFKLSSSSRYTMEEFDKMVEECWNMGCAQEAEENGVVVFGLKRRKYLKRDFTTAYKQQKVKKRRFVKYLLSALLDHRTICVQDQPQARGFLTVRAKYCKYYSNFCHYSKRINVYKNIRIGQ</sequence>
<evidence type="ECO:0000313" key="1">
    <source>
        <dbReference type="EMBL" id="ODV86257.1"/>
    </source>
</evidence>
<organism evidence="1 2">
    <name type="scientific">[Candida] arabinofermentans NRRL YB-2248</name>
    <dbReference type="NCBI Taxonomy" id="983967"/>
    <lineage>
        <taxon>Eukaryota</taxon>
        <taxon>Fungi</taxon>
        <taxon>Dikarya</taxon>
        <taxon>Ascomycota</taxon>
        <taxon>Saccharomycotina</taxon>
        <taxon>Pichiomycetes</taxon>
        <taxon>Pichiales</taxon>
        <taxon>Pichiaceae</taxon>
        <taxon>Ogataea</taxon>
        <taxon>Ogataea/Candida clade</taxon>
    </lineage>
</organism>
<evidence type="ECO:0000313" key="2">
    <source>
        <dbReference type="Proteomes" id="UP000094801"/>
    </source>
</evidence>
<dbReference type="AlphaFoldDB" id="A0A1E4T3C7"/>
<proteinExistence type="predicted"/>
<reference evidence="2" key="1">
    <citation type="submission" date="2016-04" db="EMBL/GenBank/DDBJ databases">
        <title>Comparative genomics of biotechnologically important yeasts.</title>
        <authorList>
            <consortium name="DOE Joint Genome Institute"/>
            <person name="Riley R."/>
            <person name="Haridas S."/>
            <person name="Wolfe K.H."/>
            <person name="Lopes M.R."/>
            <person name="Hittinger C.T."/>
            <person name="Goker M."/>
            <person name="Salamov A."/>
            <person name="Wisecaver J."/>
            <person name="Long T.M."/>
            <person name="Aerts A.L."/>
            <person name="Barry K."/>
            <person name="Choi C."/>
            <person name="Clum A."/>
            <person name="Coughlan A.Y."/>
            <person name="Deshpande S."/>
            <person name="Douglass A.P."/>
            <person name="Hanson S.J."/>
            <person name="Klenk H.-P."/>
            <person name="Labutti K."/>
            <person name="Lapidus A."/>
            <person name="Lindquist E."/>
            <person name="Lipzen A."/>
            <person name="Meier-Kolthoff J.P."/>
            <person name="Ohm R.A."/>
            <person name="Otillar R.P."/>
            <person name="Pangilinan J."/>
            <person name="Peng Y."/>
            <person name="Rokas A."/>
            <person name="Rosa C.A."/>
            <person name="Scheuner C."/>
            <person name="Sibirny A.A."/>
            <person name="Slot J.C."/>
            <person name="Stielow J.B."/>
            <person name="Sun H."/>
            <person name="Kurtzman C.P."/>
            <person name="Blackwell M."/>
            <person name="Grigoriev I.V."/>
            <person name="Jeffries T.W."/>
        </authorList>
    </citation>
    <scope>NUCLEOTIDE SEQUENCE [LARGE SCALE GENOMIC DNA]</scope>
    <source>
        <strain evidence="2">NRRL YB-2248</strain>
    </source>
</reference>
<gene>
    <name evidence="1" type="ORF">CANARDRAFT_131429</name>
</gene>
<dbReference type="EMBL" id="KV453850">
    <property type="protein sequence ID" value="ODV86257.1"/>
    <property type="molecule type" value="Genomic_DNA"/>
</dbReference>
<keyword evidence="2" id="KW-1185">Reference proteome</keyword>
<dbReference type="Proteomes" id="UP000094801">
    <property type="component" value="Unassembled WGS sequence"/>
</dbReference>